<dbReference type="Pfam" id="PF13385">
    <property type="entry name" value="Laminin_G_3"/>
    <property type="match status" value="1"/>
</dbReference>
<dbReference type="SUPFAM" id="SSF49899">
    <property type="entry name" value="Concanavalin A-like lectins/glucanases"/>
    <property type="match status" value="1"/>
</dbReference>
<organism evidence="1">
    <name type="scientific">viral metagenome</name>
    <dbReference type="NCBI Taxonomy" id="1070528"/>
    <lineage>
        <taxon>unclassified sequences</taxon>
        <taxon>metagenomes</taxon>
        <taxon>organismal metagenomes</taxon>
    </lineage>
</organism>
<dbReference type="InterPro" id="IPR013320">
    <property type="entry name" value="ConA-like_dom_sf"/>
</dbReference>
<name>A0A6M3KE19_9ZZZZ</name>
<proteinExistence type="predicted"/>
<sequence length="570" mass="60071">MSMRRILRRRPSYDLQAYTRAVKRTGGANLIDHWPFDDTSGVLARSGVETLGSELVTNGTMEADANWSNWNTPTTNEQSNTQVHIGTYSRKFTVDATSEGIVSDTFTTATGTLYKITAWVYPDDATIISIGARNGADAAFIVDELKGGLIQDAWNEIVHYYTETAGGAGAYFVLNSHAASAGSWYIDDVSVRAVLTGEPLTITGATLGQAGPPQLGRSLSFDGNNDVVTAPKKDDETGATWGAANHGLSLVDGTAFLRVQGVDLSGFAGVEGSSTGYYVALHDSAGKTAWGYVGAADAAQALGTAKGLTGITKANPGVVTFNAGHGYSNGMLIKFSGLTEMTELNGKYCTLAGNVGDTFTIVNTSAYGAAETTGGNCAQQVTHVGTDGIHIVSARNGATRNWAGIEASFNYNDAAGYTFEIYSSRYQITGALTVGAWVKTTDGAGEICTKATNASLGPRQWRLAAGWTNQIAWIYGTNFILSTTTCIDGKWHFIVATGDGTTISLFIDGILQGTAAQVGVTDQYSPLQFGFAANGGYLQANLAHPVICNRALSATEIRELYTIGRRAHSG</sequence>
<protein>
    <submittedName>
        <fullName evidence="1">Putative tail protein</fullName>
    </submittedName>
</protein>
<dbReference type="InterPro" id="IPR042302">
    <property type="entry name" value="E1_FCCH_sf"/>
</dbReference>
<dbReference type="Gene3D" id="2.60.120.200">
    <property type="match status" value="1"/>
</dbReference>
<accession>A0A6M3KE19</accession>
<dbReference type="AlphaFoldDB" id="A0A6M3KE19"/>
<gene>
    <name evidence="1" type="ORF">MM415A00773_0018</name>
</gene>
<dbReference type="Gene3D" id="2.60.120.260">
    <property type="entry name" value="Galactose-binding domain-like"/>
    <property type="match status" value="1"/>
</dbReference>
<reference evidence="1" key="1">
    <citation type="submission" date="2020-03" db="EMBL/GenBank/DDBJ databases">
        <title>The deep terrestrial virosphere.</title>
        <authorList>
            <person name="Holmfeldt K."/>
            <person name="Nilsson E."/>
            <person name="Simone D."/>
            <person name="Lopez-Fernandez M."/>
            <person name="Wu X."/>
            <person name="de Brujin I."/>
            <person name="Lundin D."/>
            <person name="Andersson A."/>
            <person name="Bertilsson S."/>
            <person name="Dopson M."/>
        </authorList>
    </citation>
    <scope>NUCLEOTIDE SEQUENCE</scope>
    <source>
        <strain evidence="1">MM415A00773</strain>
    </source>
</reference>
<dbReference type="Gene3D" id="2.40.30.180">
    <property type="entry name" value="Ubiquitin-activating enzyme E1, FCCH domain"/>
    <property type="match status" value="1"/>
</dbReference>
<dbReference type="EMBL" id="MT142408">
    <property type="protein sequence ID" value="QJA80143.1"/>
    <property type="molecule type" value="Genomic_DNA"/>
</dbReference>
<evidence type="ECO:0000313" key="1">
    <source>
        <dbReference type="EMBL" id="QJA80143.1"/>
    </source>
</evidence>